<proteinExistence type="predicted"/>
<accession>A0A316HF92</accession>
<dbReference type="Proteomes" id="UP000245678">
    <property type="component" value="Unassembled WGS sequence"/>
</dbReference>
<comment type="caution">
    <text evidence="1">The sequence shown here is derived from an EMBL/GenBank/DDBJ whole genome shotgun (WGS) entry which is preliminary data.</text>
</comment>
<sequence length="358" mass="40981">MRKVFAILTAITGITVLLTAMNQGFINRIKQDRYFDHLTPESARPKSLYHKVFIRSDKWNYGDLYGISFIPEYRLKLLPFKNYINPAGKKQTHKVLYIIGDSFTADKMLDNAFAGFDRVVFFDRRFPFGPVKPDTANQNYLIMEFSELSIANYRSKTSLEILKDTATPTPTPPKPVSLFERLGNIIFNKDLNKNIELLLFDDKAFTTAKELKASFNYHVLDRLPKEVAVSTDKKRLLLNSAVDTASARSVFRSLSNAEVDSVTANLKADEQRYLSMGFKKVYLSVIPNAVSVYDEHRLAYNHLLQRIESKTNIPLISVYNTFKQDKRNLYSRSDAHWNTTGYGIWISKVNEALNTGAN</sequence>
<dbReference type="Gene3D" id="3.40.50.1110">
    <property type="entry name" value="SGNH hydrolase"/>
    <property type="match status" value="1"/>
</dbReference>
<organism evidence="1 2">
    <name type="scientific">Mucilaginibacter oryzae</name>
    <dbReference type="NCBI Taxonomy" id="468058"/>
    <lineage>
        <taxon>Bacteria</taxon>
        <taxon>Pseudomonadati</taxon>
        <taxon>Bacteroidota</taxon>
        <taxon>Sphingobacteriia</taxon>
        <taxon>Sphingobacteriales</taxon>
        <taxon>Sphingobacteriaceae</taxon>
        <taxon>Mucilaginibacter</taxon>
    </lineage>
</organism>
<dbReference type="InterPro" id="IPR036514">
    <property type="entry name" value="SGNH_hydro_sf"/>
</dbReference>
<dbReference type="AlphaFoldDB" id="A0A316HF92"/>
<keyword evidence="2" id="KW-1185">Reference proteome</keyword>
<dbReference type="EMBL" id="QGHA01000001">
    <property type="protein sequence ID" value="PWK79874.1"/>
    <property type="molecule type" value="Genomic_DNA"/>
</dbReference>
<reference evidence="1 2" key="1">
    <citation type="submission" date="2018-05" db="EMBL/GenBank/DDBJ databases">
        <title>Genomic Encyclopedia of Archaeal and Bacterial Type Strains, Phase II (KMG-II): from individual species to whole genera.</title>
        <authorList>
            <person name="Goeker M."/>
        </authorList>
    </citation>
    <scope>NUCLEOTIDE SEQUENCE [LARGE SCALE GENOMIC DNA]</scope>
    <source>
        <strain evidence="1 2">DSM 19975</strain>
    </source>
</reference>
<evidence type="ECO:0000313" key="1">
    <source>
        <dbReference type="EMBL" id="PWK79874.1"/>
    </source>
</evidence>
<dbReference type="GO" id="GO:0016788">
    <property type="term" value="F:hydrolase activity, acting on ester bonds"/>
    <property type="evidence" value="ECO:0007669"/>
    <property type="project" value="UniProtKB-ARBA"/>
</dbReference>
<protein>
    <submittedName>
        <fullName evidence="1">Uncharacterized protein</fullName>
    </submittedName>
</protein>
<dbReference type="RefSeq" id="WP_109605835.1">
    <property type="nucleotide sequence ID" value="NZ_QGHA01000001.1"/>
</dbReference>
<evidence type="ECO:0000313" key="2">
    <source>
        <dbReference type="Proteomes" id="UP000245678"/>
    </source>
</evidence>
<name>A0A316HF92_9SPHI</name>
<gene>
    <name evidence="1" type="ORF">LX99_00334</name>
</gene>
<dbReference type="SUPFAM" id="SSF52266">
    <property type="entry name" value="SGNH hydrolase"/>
    <property type="match status" value="1"/>
</dbReference>